<dbReference type="EMBL" id="CP008876">
    <property type="protein sequence ID" value="AIF68341.1"/>
    <property type="molecule type" value="Genomic_DNA"/>
</dbReference>
<dbReference type="HOGENOM" id="CLU_030006_3_1_9"/>
<reference evidence="3 4" key="1">
    <citation type="submission" date="2014-07" db="EMBL/GenBank/DDBJ databases">
        <title>Complete genome sequence of a moderately halophilic bacterium Terribacillus aidingensis MP602, isolated from Cryptomeria fortunei in Tianmu mountain in China.</title>
        <authorList>
            <person name="Wang Y."/>
            <person name="Lu P."/>
            <person name="Zhang L."/>
        </authorList>
    </citation>
    <scope>NUCLEOTIDE SEQUENCE [LARGE SCALE GENOMIC DNA]</scope>
    <source>
        <strain evidence="3 4">MP602</strain>
    </source>
</reference>
<dbReference type="Pfam" id="PF03009">
    <property type="entry name" value="GDPD"/>
    <property type="match status" value="1"/>
</dbReference>
<dbReference type="GO" id="GO:0008081">
    <property type="term" value="F:phosphoric diester hydrolase activity"/>
    <property type="evidence" value="ECO:0007669"/>
    <property type="project" value="InterPro"/>
</dbReference>
<dbReference type="OrthoDB" id="384721at2"/>
<protein>
    <recommendedName>
        <fullName evidence="2">GP-PDE domain-containing protein</fullName>
    </recommendedName>
</protein>
<organism evidence="3 4">
    <name type="scientific">Terribacillus saccharophilus</name>
    <dbReference type="NCBI Taxonomy" id="361277"/>
    <lineage>
        <taxon>Bacteria</taxon>
        <taxon>Bacillati</taxon>
        <taxon>Bacillota</taxon>
        <taxon>Bacilli</taxon>
        <taxon>Bacillales</taxon>
        <taxon>Bacillaceae</taxon>
        <taxon>Terribacillus</taxon>
    </lineage>
</organism>
<keyword evidence="1" id="KW-0732">Signal</keyword>
<dbReference type="KEGG" id="tap:GZ22_17990"/>
<proteinExistence type="predicted"/>
<dbReference type="PANTHER" id="PTHR46211:SF7">
    <property type="entry name" value="GLYCEROPHOSPHODIESTER PHOSPHODIESTERASE"/>
    <property type="match status" value="1"/>
</dbReference>
<evidence type="ECO:0000313" key="3">
    <source>
        <dbReference type="EMBL" id="AIF68341.1"/>
    </source>
</evidence>
<dbReference type="Proteomes" id="UP000027980">
    <property type="component" value="Chromosome"/>
</dbReference>
<dbReference type="PANTHER" id="PTHR46211">
    <property type="entry name" value="GLYCEROPHOSPHORYL DIESTER PHOSPHODIESTERASE"/>
    <property type="match status" value="1"/>
</dbReference>
<feature type="signal peptide" evidence="1">
    <location>
        <begin position="1"/>
        <end position="25"/>
    </location>
</feature>
<gene>
    <name evidence="3" type="ORF">GZ22_17990</name>
</gene>
<evidence type="ECO:0000313" key="4">
    <source>
        <dbReference type="Proteomes" id="UP000027980"/>
    </source>
</evidence>
<dbReference type="AlphaFoldDB" id="A0A075LQD7"/>
<dbReference type="GO" id="GO:0006629">
    <property type="term" value="P:lipid metabolic process"/>
    <property type="evidence" value="ECO:0007669"/>
    <property type="project" value="InterPro"/>
</dbReference>
<dbReference type="PROSITE" id="PS51257">
    <property type="entry name" value="PROKAR_LIPOPROTEIN"/>
    <property type="match status" value="1"/>
</dbReference>
<feature type="domain" description="GP-PDE" evidence="2">
    <location>
        <begin position="33"/>
        <end position="267"/>
    </location>
</feature>
<evidence type="ECO:0000256" key="1">
    <source>
        <dbReference type="SAM" id="SignalP"/>
    </source>
</evidence>
<dbReference type="SUPFAM" id="SSF51695">
    <property type="entry name" value="PLC-like phosphodiesterases"/>
    <property type="match status" value="1"/>
</dbReference>
<sequence length="271" mass="30806">MRQSITFLLVCMLLLAGCSSIHTEAANGSDYSPLIIAHRGASAVEPEHTFLSYDKALDDEADYIEIDLRRTADGELVAMHDDTVDRTTEGKGLVEELTLKKVKALDAGKGQTVPTMEEILKRYGSEVHYYIETREDDEGELVMEEQLLQLLKQYAIPKEQVILQSFSKDSIRALHKLDPDLTLVQLLKKKNVEKLDEKDLQEIKDIAMGVGIYAGILEETTVNQIQHRDLEIHAYYRGDERKWTEEMLQYEVDGIFSDDPAFLASKVEKKE</sequence>
<dbReference type="PROSITE" id="PS51704">
    <property type="entry name" value="GP_PDE"/>
    <property type="match status" value="1"/>
</dbReference>
<dbReference type="GeneID" id="34223094"/>
<evidence type="ECO:0000259" key="2">
    <source>
        <dbReference type="PROSITE" id="PS51704"/>
    </source>
</evidence>
<name>A0A075LQD7_9BACI</name>
<feature type="chain" id="PRO_5001707791" description="GP-PDE domain-containing protein" evidence="1">
    <location>
        <begin position="26"/>
        <end position="271"/>
    </location>
</feature>
<accession>A0A075LQD7</accession>
<dbReference type="Gene3D" id="3.20.20.190">
    <property type="entry name" value="Phosphatidylinositol (PI) phosphodiesterase"/>
    <property type="match status" value="1"/>
</dbReference>
<dbReference type="InterPro" id="IPR030395">
    <property type="entry name" value="GP_PDE_dom"/>
</dbReference>
<dbReference type="InterPro" id="IPR017946">
    <property type="entry name" value="PLC-like_Pdiesterase_TIM-brl"/>
</dbReference>
<dbReference type="RefSeq" id="WP_038565280.1">
    <property type="nucleotide sequence ID" value="NZ_CP008876.1"/>
</dbReference>